<dbReference type="SUPFAM" id="SSF51069">
    <property type="entry name" value="Carbonic anhydrase"/>
    <property type="match status" value="1"/>
</dbReference>
<comment type="similarity">
    <text evidence="2 8">Belongs to the alpha-carbonic anhydrase family.</text>
</comment>
<evidence type="ECO:0000259" key="10">
    <source>
        <dbReference type="PROSITE" id="PS51144"/>
    </source>
</evidence>
<evidence type="ECO:0000256" key="5">
    <source>
        <dbReference type="ARBA" id="ARBA00022833"/>
    </source>
</evidence>
<dbReference type="EMBL" id="JWZT01000923">
    <property type="protein sequence ID" value="KII73217.1"/>
    <property type="molecule type" value="Genomic_DNA"/>
</dbReference>
<evidence type="ECO:0000256" key="1">
    <source>
        <dbReference type="ARBA" id="ARBA00001947"/>
    </source>
</evidence>
<evidence type="ECO:0000256" key="3">
    <source>
        <dbReference type="ARBA" id="ARBA00012925"/>
    </source>
</evidence>
<evidence type="ECO:0000313" key="11">
    <source>
        <dbReference type="EMBL" id="KII73217.1"/>
    </source>
</evidence>
<reference evidence="11 12" key="1">
    <citation type="journal article" date="2014" name="Genome Biol. Evol.">
        <title>The genome of the myxosporean Thelohanellus kitauei shows adaptations to nutrient acquisition within its fish host.</title>
        <authorList>
            <person name="Yang Y."/>
            <person name="Xiong J."/>
            <person name="Zhou Z."/>
            <person name="Huo F."/>
            <person name="Miao W."/>
            <person name="Ran C."/>
            <person name="Liu Y."/>
            <person name="Zhang J."/>
            <person name="Feng J."/>
            <person name="Wang M."/>
            <person name="Wang M."/>
            <person name="Wang L."/>
            <person name="Yao B."/>
        </authorList>
    </citation>
    <scope>NUCLEOTIDE SEQUENCE [LARGE SCALE GENOMIC DNA]</scope>
    <source>
        <strain evidence="11">Wuqing</strain>
    </source>
</reference>
<dbReference type="GO" id="GO:0008270">
    <property type="term" value="F:zinc ion binding"/>
    <property type="evidence" value="ECO:0007669"/>
    <property type="project" value="UniProtKB-UniRule"/>
</dbReference>
<feature type="signal peptide" evidence="9">
    <location>
        <begin position="1"/>
        <end position="15"/>
    </location>
</feature>
<dbReference type="SMART" id="SM01057">
    <property type="entry name" value="Carb_anhydrase"/>
    <property type="match status" value="1"/>
</dbReference>
<dbReference type="PANTHER" id="PTHR18952">
    <property type="entry name" value="CARBONIC ANHYDRASE"/>
    <property type="match status" value="1"/>
</dbReference>
<dbReference type="OrthoDB" id="6151278at2759"/>
<keyword evidence="4 8" id="KW-0479">Metal-binding</keyword>
<dbReference type="PROSITE" id="PS51144">
    <property type="entry name" value="ALPHA_CA_2"/>
    <property type="match status" value="1"/>
</dbReference>
<dbReference type="AlphaFoldDB" id="A0A0C2NGV0"/>
<dbReference type="GO" id="GO:0004089">
    <property type="term" value="F:carbonate dehydratase activity"/>
    <property type="evidence" value="ECO:0007669"/>
    <property type="project" value="UniProtKB-UniRule"/>
</dbReference>
<comment type="caution">
    <text evidence="11">The sequence shown here is derived from an EMBL/GenBank/DDBJ whole genome shotgun (WGS) entry which is preliminary data.</text>
</comment>
<evidence type="ECO:0000256" key="4">
    <source>
        <dbReference type="ARBA" id="ARBA00022723"/>
    </source>
</evidence>
<dbReference type="InterPro" id="IPR023561">
    <property type="entry name" value="Carbonic_anhydrase_a-class"/>
</dbReference>
<dbReference type="Pfam" id="PF00194">
    <property type="entry name" value="Carb_anhydrase"/>
    <property type="match status" value="1"/>
</dbReference>
<keyword evidence="12" id="KW-1185">Reference proteome</keyword>
<evidence type="ECO:0000256" key="6">
    <source>
        <dbReference type="ARBA" id="ARBA00023239"/>
    </source>
</evidence>
<dbReference type="InterPro" id="IPR018338">
    <property type="entry name" value="Carbonic_anhydrase_a-class_CS"/>
</dbReference>
<gene>
    <name evidence="11" type="ORF">RF11_09805</name>
</gene>
<proteinExistence type="inferred from homology"/>
<keyword evidence="5 8" id="KW-0862">Zinc</keyword>
<keyword evidence="9" id="KW-0732">Signal</keyword>
<evidence type="ECO:0000256" key="2">
    <source>
        <dbReference type="ARBA" id="ARBA00010718"/>
    </source>
</evidence>
<dbReference type="PROSITE" id="PS00162">
    <property type="entry name" value="ALPHA_CA_1"/>
    <property type="match status" value="1"/>
</dbReference>
<evidence type="ECO:0000256" key="8">
    <source>
        <dbReference type="RuleBase" id="RU367011"/>
    </source>
</evidence>
<dbReference type="Proteomes" id="UP000031668">
    <property type="component" value="Unassembled WGS sequence"/>
</dbReference>
<accession>A0A0C2NGV0</accession>
<comment type="cofactor">
    <cofactor evidence="1 8">
        <name>Zn(2+)</name>
        <dbReference type="ChEBI" id="CHEBI:29105"/>
    </cofactor>
</comment>
<dbReference type="EC" id="4.2.1.1" evidence="3 8"/>
<comment type="function">
    <text evidence="8">Reversible hydration of carbon dioxide.</text>
</comment>
<feature type="chain" id="PRO_5012068123" description="Carbonic anhydrase" evidence="9">
    <location>
        <begin position="16"/>
        <end position="290"/>
    </location>
</feature>
<keyword evidence="6 8" id="KW-0456">Lyase</keyword>
<feature type="domain" description="Alpha-carbonic anhydrase" evidence="10">
    <location>
        <begin position="87"/>
        <end position="290"/>
    </location>
</feature>
<dbReference type="GO" id="GO:0005737">
    <property type="term" value="C:cytoplasm"/>
    <property type="evidence" value="ECO:0007669"/>
    <property type="project" value="TreeGrafter"/>
</dbReference>
<dbReference type="InterPro" id="IPR036398">
    <property type="entry name" value="CA_dom_sf"/>
</dbReference>
<sequence>MIVLYFLIFFNLVVCEVEVSSDAAAAVKQNFDGKKQTFISSQSKAKTLNENGVETAPEEANTRSGTLSAIHSPYGDTLRAQKVKLCVISAYAPDKWSDHYPLCGGKRQSPIPVQAEPANNAGKLLSPLKLTTYQRDGLLFGSVVNNGHSFGMNIDESRSSVNITGGPLSDAIFALNQFHFHYSCDTQFTGSEHTLDGLKYAGELHLVFYNTKYENLKSAMDKSDGLAVMGFFIKKMKDGADNFNYVYYQGSLTTPPLLRVSHMAGFPGANRRPLKRCNCVINKRFQVGDN</sequence>
<organism evidence="11 12">
    <name type="scientific">Thelohanellus kitauei</name>
    <name type="common">Myxosporean</name>
    <dbReference type="NCBI Taxonomy" id="669202"/>
    <lineage>
        <taxon>Eukaryota</taxon>
        <taxon>Metazoa</taxon>
        <taxon>Cnidaria</taxon>
        <taxon>Myxozoa</taxon>
        <taxon>Myxosporea</taxon>
        <taxon>Bivalvulida</taxon>
        <taxon>Platysporina</taxon>
        <taxon>Myxobolidae</taxon>
        <taxon>Thelohanellus</taxon>
    </lineage>
</organism>
<evidence type="ECO:0000313" key="12">
    <source>
        <dbReference type="Proteomes" id="UP000031668"/>
    </source>
</evidence>
<evidence type="ECO:0000256" key="9">
    <source>
        <dbReference type="SAM" id="SignalP"/>
    </source>
</evidence>
<protein>
    <recommendedName>
        <fullName evidence="3 8">Carbonic anhydrase</fullName>
        <ecNumber evidence="3 8">4.2.1.1</ecNumber>
    </recommendedName>
</protein>
<name>A0A0C2NGV0_THEKT</name>
<dbReference type="Gene3D" id="3.10.200.10">
    <property type="entry name" value="Alpha carbonic anhydrase"/>
    <property type="match status" value="1"/>
</dbReference>
<dbReference type="PANTHER" id="PTHR18952:SF141">
    <property type="entry name" value="CARBONIC ANHYDRASE"/>
    <property type="match status" value="1"/>
</dbReference>
<dbReference type="InterPro" id="IPR001148">
    <property type="entry name" value="CA_dom"/>
</dbReference>
<evidence type="ECO:0000256" key="7">
    <source>
        <dbReference type="ARBA" id="ARBA00048348"/>
    </source>
</evidence>
<comment type="catalytic activity">
    <reaction evidence="7 8">
        <text>hydrogencarbonate + H(+) = CO2 + H2O</text>
        <dbReference type="Rhea" id="RHEA:10748"/>
        <dbReference type="ChEBI" id="CHEBI:15377"/>
        <dbReference type="ChEBI" id="CHEBI:15378"/>
        <dbReference type="ChEBI" id="CHEBI:16526"/>
        <dbReference type="ChEBI" id="CHEBI:17544"/>
        <dbReference type="EC" id="4.2.1.1"/>
    </reaction>
</comment>